<evidence type="ECO:0000313" key="3">
    <source>
        <dbReference type="EMBL" id="GAA5148005.1"/>
    </source>
</evidence>
<dbReference type="Pfam" id="PF04167">
    <property type="entry name" value="DUF402"/>
    <property type="match status" value="1"/>
</dbReference>
<dbReference type="Gene3D" id="2.40.380.10">
    <property type="entry name" value="FomD-like"/>
    <property type="match status" value="1"/>
</dbReference>
<dbReference type="InterPro" id="IPR007295">
    <property type="entry name" value="DUF402"/>
</dbReference>
<comment type="caution">
    <text evidence="3">The sequence shown here is derived from an EMBL/GenBank/DDBJ whole genome shotgun (WGS) entry which is preliminary data.</text>
</comment>
<dbReference type="InterPro" id="IPR035930">
    <property type="entry name" value="FomD-like_sf"/>
</dbReference>
<keyword evidence="1" id="KW-0378">Hydrolase</keyword>
<dbReference type="PANTHER" id="PTHR39159">
    <property type="match status" value="1"/>
</dbReference>
<dbReference type="EMBL" id="BAABKG010000002">
    <property type="protein sequence ID" value="GAA5148005.1"/>
    <property type="molecule type" value="Genomic_DNA"/>
</dbReference>
<evidence type="ECO:0000256" key="1">
    <source>
        <dbReference type="ARBA" id="ARBA00022801"/>
    </source>
</evidence>
<dbReference type="InterPro" id="IPR050212">
    <property type="entry name" value="Ntdp-like"/>
</dbReference>
<dbReference type="Proteomes" id="UP001500221">
    <property type="component" value="Unassembled WGS sequence"/>
</dbReference>
<gene>
    <name evidence="3" type="ORF">GCM10023340_21260</name>
</gene>
<protein>
    <submittedName>
        <fullName evidence="3">DUF402 domain-containing protein</fullName>
    </submittedName>
</protein>
<dbReference type="SUPFAM" id="SSF159234">
    <property type="entry name" value="FomD-like"/>
    <property type="match status" value="1"/>
</dbReference>
<organism evidence="3 4">
    <name type="scientific">Nocardioides marinquilinus</name>
    <dbReference type="NCBI Taxonomy" id="1210400"/>
    <lineage>
        <taxon>Bacteria</taxon>
        <taxon>Bacillati</taxon>
        <taxon>Actinomycetota</taxon>
        <taxon>Actinomycetes</taxon>
        <taxon>Propionibacteriales</taxon>
        <taxon>Nocardioidaceae</taxon>
        <taxon>Nocardioides</taxon>
    </lineage>
</organism>
<reference evidence="4" key="1">
    <citation type="journal article" date="2019" name="Int. J. Syst. Evol. Microbiol.">
        <title>The Global Catalogue of Microorganisms (GCM) 10K type strain sequencing project: providing services to taxonomists for standard genome sequencing and annotation.</title>
        <authorList>
            <consortium name="The Broad Institute Genomics Platform"/>
            <consortium name="The Broad Institute Genome Sequencing Center for Infectious Disease"/>
            <person name="Wu L."/>
            <person name="Ma J."/>
        </authorList>
    </citation>
    <scope>NUCLEOTIDE SEQUENCE [LARGE SCALE GENOMIC DNA]</scope>
    <source>
        <strain evidence="4">JCM 18459</strain>
    </source>
</reference>
<evidence type="ECO:0000313" key="4">
    <source>
        <dbReference type="Proteomes" id="UP001500221"/>
    </source>
</evidence>
<accession>A0ABP9PP51</accession>
<keyword evidence="4" id="KW-1185">Reference proteome</keyword>
<evidence type="ECO:0000259" key="2">
    <source>
        <dbReference type="Pfam" id="PF04167"/>
    </source>
</evidence>
<feature type="domain" description="DUF402" evidence="2">
    <location>
        <begin position="71"/>
        <end position="178"/>
    </location>
</feature>
<sequence length="207" mass="23473">MRWRPGTRITTRWGDVSGPHWAETVTVVRDDPDVLAVWLAAGTPVLRKARADGLGRREGLTTMFTADAVQAVATWTGYDVLRVWPVGRRWSVWTFFEEGTRSFAGWYVNLESRHRRDADTHYAWDDVLDVWVDPDRTHGRKDEDELGQAVVQGRYTRAEADAITAVADEVETVIEAWGPPFCDGWERFVPDPAWTVPDQPPPTVSIP</sequence>
<name>A0ABP9PP51_9ACTN</name>
<proteinExistence type="predicted"/>
<dbReference type="PANTHER" id="PTHR39159:SF1">
    <property type="entry name" value="UPF0374 PROTEIN YGAC"/>
    <property type="match status" value="1"/>
</dbReference>